<evidence type="ECO:0000259" key="19">
    <source>
        <dbReference type="Pfam" id="PF04757"/>
    </source>
</evidence>
<dbReference type="GO" id="GO:0008270">
    <property type="term" value="F:zinc ion binding"/>
    <property type="evidence" value="ECO:0007669"/>
    <property type="project" value="UniProtKB-KW"/>
</dbReference>
<dbReference type="InterPro" id="IPR006845">
    <property type="entry name" value="Pex_N"/>
</dbReference>
<evidence type="ECO:0000256" key="5">
    <source>
        <dbReference type="ARBA" id="ARBA00022679"/>
    </source>
</evidence>
<dbReference type="PANTHER" id="PTHR48178">
    <property type="entry name" value="PEROXISOME BIOGENESIS FACTOR 2"/>
    <property type="match status" value="1"/>
</dbReference>
<evidence type="ECO:0000256" key="7">
    <source>
        <dbReference type="ARBA" id="ARBA00022723"/>
    </source>
</evidence>
<keyword evidence="21" id="KW-1185">Reference proteome</keyword>
<evidence type="ECO:0000256" key="6">
    <source>
        <dbReference type="ARBA" id="ARBA00022692"/>
    </source>
</evidence>
<dbReference type="AlphaFoldDB" id="A0A507E2H0"/>
<dbReference type="SUPFAM" id="SSF57850">
    <property type="entry name" value="RING/U-box"/>
    <property type="match status" value="1"/>
</dbReference>
<feature type="domain" description="Pex N-terminal" evidence="19">
    <location>
        <begin position="103"/>
        <end position="305"/>
    </location>
</feature>
<keyword evidence="4" id="KW-0813">Transport</keyword>
<comment type="pathway">
    <text evidence="2">Protein modification; protein ubiquitination.</text>
</comment>
<dbReference type="STRING" id="109895.A0A507E2H0"/>
<keyword evidence="14" id="KW-0576">Peroxisome</keyword>
<evidence type="ECO:0000256" key="17">
    <source>
        <dbReference type="ARBA" id="ARBA00034523"/>
    </source>
</evidence>
<keyword evidence="11" id="KW-0653">Protein transport</keyword>
<keyword evidence="9" id="KW-0833">Ubl conjugation pathway</keyword>
<dbReference type="Pfam" id="PF04757">
    <property type="entry name" value="Pex2_Pex12"/>
    <property type="match status" value="1"/>
</dbReference>
<dbReference type="Proteomes" id="UP000318582">
    <property type="component" value="Unassembled WGS sequence"/>
</dbReference>
<dbReference type="GO" id="GO:0005778">
    <property type="term" value="C:peroxisomal membrane"/>
    <property type="evidence" value="ECO:0007669"/>
    <property type="project" value="UniProtKB-SubCell"/>
</dbReference>
<protein>
    <recommendedName>
        <fullName evidence="17">RING-type E3 ubiquitin transferase (cysteine targeting)</fullName>
        <ecNumber evidence="17">2.3.2.36</ecNumber>
    </recommendedName>
    <alternativeName>
        <fullName evidence="15">Peroxin-2</fullName>
    </alternativeName>
</protein>
<dbReference type="EMBL" id="QEAQ01000038">
    <property type="protein sequence ID" value="TPX58273.1"/>
    <property type="molecule type" value="Genomic_DNA"/>
</dbReference>
<feature type="region of interest" description="Disordered" evidence="18">
    <location>
        <begin position="1"/>
        <end position="28"/>
    </location>
</feature>
<dbReference type="GO" id="GO:0016562">
    <property type="term" value="P:protein import into peroxisome matrix, receptor recycling"/>
    <property type="evidence" value="ECO:0007669"/>
    <property type="project" value="UniProtKB-ARBA"/>
</dbReference>
<evidence type="ECO:0000256" key="14">
    <source>
        <dbReference type="ARBA" id="ARBA00023140"/>
    </source>
</evidence>
<dbReference type="InterPro" id="IPR017907">
    <property type="entry name" value="Znf_RING_CS"/>
</dbReference>
<keyword evidence="6" id="KW-0812">Transmembrane</keyword>
<dbReference type="GO" id="GO:0061630">
    <property type="term" value="F:ubiquitin protein ligase activity"/>
    <property type="evidence" value="ECO:0007669"/>
    <property type="project" value="UniProtKB-EC"/>
</dbReference>
<evidence type="ECO:0000256" key="15">
    <source>
        <dbReference type="ARBA" id="ARBA00032511"/>
    </source>
</evidence>
<evidence type="ECO:0000256" key="3">
    <source>
        <dbReference type="ARBA" id="ARBA00008704"/>
    </source>
</evidence>
<evidence type="ECO:0000256" key="12">
    <source>
        <dbReference type="ARBA" id="ARBA00022989"/>
    </source>
</evidence>
<proteinExistence type="inferred from homology"/>
<name>A0A507E2H0_9FUNG</name>
<evidence type="ECO:0000256" key="1">
    <source>
        <dbReference type="ARBA" id="ARBA00004585"/>
    </source>
</evidence>
<evidence type="ECO:0000313" key="21">
    <source>
        <dbReference type="Proteomes" id="UP000318582"/>
    </source>
</evidence>
<accession>A0A507E2H0</accession>
<dbReference type="PROSITE" id="PS00518">
    <property type="entry name" value="ZF_RING_1"/>
    <property type="match status" value="1"/>
</dbReference>
<keyword evidence="7" id="KW-0479">Metal-binding</keyword>
<reference evidence="20 21" key="1">
    <citation type="journal article" date="2019" name="Sci. Rep.">
        <title>Comparative genomics of chytrid fungi reveal insights into the obligate biotrophic and pathogenic lifestyle of Synchytrium endobioticum.</title>
        <authorList>
            <person name="van de Vossenberg B.T.L.H."/>
            <person name="Warris S."/>
            <person name="Nguyen H.D.T."/>
            <person name="van Gent-Pelzer M.P.E."/>
            <person name="Joly D.L."/>
            <person name="van de Geest H.C."/>
            <person name="Bonants P.J.M."/>
            <person name="Smith D.S."/>
            <person name="Levesque C.A."/>
            <person name="van der Lee T.A.J."/>
        </authorList>
    </citation>
    <scope>NUCLEOTIDE SEQUENCE [LARGE SCALE GENOMIC DNA]</scope>
    <source>
        <strain evidence="20 21">CBS 809.83</strain>
    </source>
</reference>
<evidence type="ECO:0000256" key="4">
    <source>
        <dbReference type="ARBA" id="ARBA00022448"/>
    </source>
</evidence>
<dbReference type="PANTHER" id="PTHR48178:SF1">
    <property type="entry name" value="PEROXISOME BIOGENESIS FACTOR 2"/>
    <property type="match status" value="1"/>
</dbReference>
<evidence type="ECO:0000256" key="8">
    <source>
        <dbReference type="ARBA" id="ARBA00022771"/>
    </source>
</evidence>
<comment type="subcellular location">
    <subcellularLocation>
        <location evidence="1">Peroxisome membrane</location>
        <topology evidence="1">Multi-pass membrane protein</topology>
    </subcellularLocation>
</comment>
<organism evidence="20 21">
    <name type="scientific">Powellomyces hirtus</name>
    <dbReference type="NCBI Taxonomy" id="109895"/>
    <lineage>
        <taxon>Eukaryota</taxon>
        <taxon>Fungi</taxon>
        <taxon>Fungi incertae sedis</taxon>
        <taxon>Chytridiomycota</taxon>
        <taxon>Chytridiomycota incertae sedis</taxon>
        <taxon>Chytridiomycetes</taxon>
        <taxon>Spizellomycetales</taxon>
        <taxon>Powellomycetaceae</taxon>
        <taxon>Powellomyces</taxon>
    </lineage>
</organism>
<sequence>MNKKRLSEGIDGGQSTPPSTPPDLTEPTEAIGFWEPARGATLTSTQVDFEEAPTSERHALTATVKSASQKEALLSVAQRALTAYPRPSLNVLRVSQLDAELLDTELTTLLKEQLISVFAFFKPNVKDAFEPEITAVLQYIMCHMSIYAMGASYGLQLQNLKYRDESRHQGRLVERSAVDVPLSRWQKVAHALLFIGGRWGLLRLNRYATTHEWSEDAQSSWRNRVWRYLQKAQSVYKALSLANILAFLYNGKYRSLLDRILRMRLVYSRRETGRQVSFEFMNRQLVWHAFTEFLLFLVPLINIERVKNSITRAISGPVTVDLPAHICAICHAEDRPKSTIHNPYVTNCGHVYCYYCIKYVEILVHWCVFMLSQVLGG</sequence>
<keyword evidence="12" id="KW-1133">Transmembrane helix</keyword>
<keyword evidence="8" id="KW-0863">Zinc-finger</keyword>
<keyword evidence="13" id="KW-0472">Membrane</keyword>
<evidence type="ECO:0000313" key="20">
    <source>
        <dbReference type="EMBL" id="TPX58273.1"/>
    </source>
</evidence>
<evidence type="ECO:0000256" key="18">
    <source>
        <dbReference type="SAM" id="MobiDB-lite"/>
    </source>
</evidence>
<comment type="similarity">
    <text evidence="3">Belongs to the pex2/pex10/pex12 family.</text>
</comment>
<evidence type="ECO:0000256" key="10">
    <source>
        <dbReference type="ARBA" id="ARBA00022833"/>
    </source>
</evidence>
<dbReference type="GO" id="GO:0016567">
    <property type="term" value="P:protein ubiquitination"/>
    <property type="evidence" value="ECO:0007669"/>
    <property type="project" value="UniProtKB-ARBA"/>
</dbReference>
<evidence type="ECO:0000256" key="11">
    <source>
        <dbReference type="ARBA" id="ARBA00022927"/>
    </source>
</evidence>
<evidence type="ECO:0000256" key="2">
    <source>
        <dbReference type="ARBA" id="ARBA00004906"/>
    </source>
</evidence>
<comment type="caution">
    <text evidence="20">The sequence shown here is derived from an EMBL/GenBank/DDBJ whole genome shotgun (WGS) entry which is preliminary data.</text>
</comment>
<keyword evidence="5" id="KW-0808">Transferase</keyword>
<evidence type="ECO:0000256" key="9">
    <source>
        <dbReference type="ARBA" id="ARBA00022786"/>
    </source>
</evidence>
<dbReference type="InterPro" id="IPR025654">
    <property type="entry name" value="PEX2/10"/>
</dbReference>
<evidence type="ECO:0000256" key="13">
    <source>
        <dbReference type="ARBA" id="ARBA00023136"/>
    </source>
</evidence>
<gene>
    <name evidence="20" type="ORF">PhCBS80983_g03244</name>
</gene>
<evidence type="ECO:0000256" key="16">
    <source>
        <dbReference type="ARBA" id="ARBA00034438"/>
    </source>
</evidence>
<keyword evidence="10" id="KW-0862">Zinc</keyword>
<comment type="catalytic activity">
    <reaction evidence="16">
        <text>[E2 ubiquitin-conjugating enzyme]-S-ubiquitinyl-L-cysteine + [acceptor protein]-L-cysteine = [E2 ubiquitin-conjugating enzyme]-L-cysteine + [acceptor protein]-S-ubiquitinyl-L-cysteine.</text>
        <dbReference type="EC" id="2.3.2.36"/>
    </reaction>
</comment>
<dbReference type="EC" id="2.3.2.36" evidence="17"/>